<feature type="compositionally biased region" description="Polar residues" evidence="8">
    <location>
        <begin position="552"/>
        <end position="581"/>
    </location>
</feature>
<dbReference type="GO" id="GO:0051301">
    <property type="term" value="P:cell division"/>
    <property type="evidence" value="ECO:0007669"/>
    <property type="project" value="UniProtKB-KW"/>
</dbReference>
<comment type="similarity">
    <text evidence="2">Belongs to the CND3 (condensin subunit 3) family.</text>
</comment>
<evidence type="ECO:0000259" key="9">
    <source>
        <dbReference type="Pfam" id="PF12719"/>
    </source>
</evidence>
<keyword evidence="7" id="KW-0131">Cell cycle</keyword>
<evidence type="ECO:0000256" key="1">
    <source>
        <dbReference type="ARBA" id="ARBA00004286"/>
    </source>
</evidence>
<dbReference type="Gene3D" id="1.25.10.10">
    <property type="entry name" value="Leucine-rich Repeat Variant"/>
    <property type="match status" value="1"/>
</dbReference>
<keyword evidence="5" id="KW-0498">Mitosis</keyword>
<dbReference type="InterPro" id="IPR025977">
    <property type="entry name" value="Cnd3_C"/>
</dbReference>
<evidence type="ECO:0000256" key="3">
    <source>
        <dbReference type="ARBA" id="ARBA00022454"/>
    </source>
</evidence>
<dbReference type="OrthoDB" id="27187at2759"/>
<evidence type="ECO:0000256" key="2">
    <source>
        <dbReference type="ARBA" id="ARBA00006533"/>
    </source>
</evidence>
<dbReference type="STRING" id="742152.A0A2H3IY70"/>
<dbReference type="GO" id="GO:0007076">
    <property type="term" value="P:mitotic chromosome condensation"/>
    <property type="evidence" value="ECO:0007669"/>
    <property type="project" value="InterPro"/>
</dbReference>
<keyword evidence="3" id="KW-0158">Chromosome</keyword>
<feature type="domain" description="Nuclear condensin complex subunit 3 C-terminal" evidence="9">
    <location>
        <begin position="601"/>
        <end position="879"/>
    </location>
</feature>
<dbReference type="SUPFAM" id="SSF48371">
    <property type="entry name" value="ARM repeat"/>
    <property type="match status" value="1"/>
</dbReference>
<dbReference type="GO" id="GO:0000793">
    <property type="term" value="C:condensed chromosome"/>
    <property type="evidence" value="ECO:0007669"/>
    <property type="project" value="TreeGrafter"/>
</dbReference>
<keyword evidence="11" id="KW-1185">Reference proteome</keyword>
<evidence type="ECO:0000313" key="11">
    <source>
        <dbReference type="Proteomes" id="UP000218811"/>
    </source>
</evidence>
<dbReference type="AlphaFoldDB" id="A0A2H3IY70"/>
<gene>
    <name evidence="10" type="ORF">WOLCODRAFT_106764</name>
</gene>
<accession>A0A2H3IY70</accession>
<dbReference type="PANTHER" id="PTHR14418">
    <property type="entry name" value="CONDENSIN COMPLEX SUBUNIT 3-RELATED"/>
    <property type="match status" value="1"/>
</dbReference>
<evidence type="ECO:0000256" key="4">
    <source>
        <dbReference type="ARBA" id="ARBA00022618"/>
    </source>
</evidence>
<dbReference type="PANTHER" id="PTHR14418:SF5">
    <property type="entry name" value="CONDENSIN COMPLEX SUBUNIT 3"/>
    <property type="match status" value="1"/>
</dbReference>
<sequence length="980" mass="109087">MAKISDSKQSPYKSVALIFDQAQQSSTNHRKNCVALHKLQVAAITARSSSLRNTATKDADRTFDDIFLDMLTRVLIVKKGLAAADRVVGFVGAYVQYIMDKEAAVMSTSDNVQSSNTNSIAAEFVARLLSWLMKGIPARNKAVRYRSIQVITEIIAHINEADDMYATLHQGLIERTHDREPSIRAISIVALSRIVARKDAIILASDQAMILDVLLDSLQYDPSPEVRCTAMMNIPLISDTLPIILTRSRDVDPQIRKVLFSSLLSPALPCTKLTPGPSHLIPSRITHPRQLTLEQRESIVYCGLNDRESAVQLAVSRMVAAWYVSVTYESALDNKDTIPCLVEFVKLFDISRPQGLNAAALALNTLFSLQVGLLGDVVFSSDFWRNLTPETAFIARVFVAHCHDCGKQGQPELSNLPSIKTLAYYLQESCNVLLDSIEDLEDAHLLARSDPVAKKALDDVELSRKKDEVLRREAVVAELLNLVKMCDCSDENGRRTMCAVIREMLAHELLPDDLIQPCVDVLKLTTTGERELVCIVVELVSGLQDNSRDDSQISQSLHNDVGSSSLNTTRSSFGGHTSRQAQESKDKSPEEQAEADAIDMRCLGICIALLKHVEGAFEDYMVMEGIATELIVPCVRRNGPALRERALLSLGLCCLISENMAKSSFQLFLSQVPDATEELKIQVLQVIFDLLMVYGEKLVQSSADVLSQVITFLMHTLEVEDSVEVQTVLTLGMSKLMLAGVVCDKRVLISLVALFISPATSNNPELRQCLAYFLPAYCYSSARNRTRMQSIVMDVYDIVQSTYIGLINPDEMTSPYQVGLMMVDWTNPRKMPTSIRDGQVNGGCTHIDLAIDILKAMYLPSRLDDDRKALCQLLGKLYIPATGIGEQSGSSNDLSFLMLSLLLEDIHGSVACDEITEWEKLLNRFYERFTKHFCARIRTIDEKQYVKEAPLRELCEFIGWTADVMEQSAECRVNCEDINR</sequence>
<comment type="subcellular location">
    <subcellularLocation>
        <location evidence="1">Chromosome</location>
    </subcellularLocation>
</comment>
<dbReference type="GO" id="GO:0000796">
    <property type="term" value="C:condensin complex"/>
    <property type="evidence" value="ECO:0007669"/>
    <property type="project" value="InterPro"/>
</dbReference>
<protein>
    <recommendedName>
        <fullName evidence="9">Nuclear condensin complex subunit 3 C-terminal domain-containing protein</fullName>
    </recommendedName>
</protein>
<organism evidence="10 11">
    <name type="scientific">Wolfiporia cocos (strain MD-104)</name>
    <name type="common">Brown rot fungus</name>
    <dbReference type="NCBI Taxonomy" id="742152"/>
    <lineage>
        <taxon>Eukaryota</taxon>
        <taxon>Fungi</taxon>
        <taxon>Dikarya</taxon>
        <taxon>Basidiomycota</taxon>
        <taxon>Agaricomycotina</taxon>
        <taxon>Agaricomycetes</taxon>
        <taxon>Polyporales</taxon>
        <taxon>Phaeolaceae</taxon>
        <taxon>Wolfiporia</taxon>
    </lineage>
</organism>
<evidence type="ECO:0000256" key="7">
    <source>
        <dbReference type="ARBA" id="ARBA00023306"/>
    </source>
</evidence>
<reference evidence="10 11" key="1">
    <citation type="journal article" date="2012" name="Science">
        <title>The Paleozoic origin of enzymatic lignin decomposition reconstructed from 31 fungal genomes.</title>
        <authorList>
            <person name="Floudas D."/>
            <person name="Binder M."/>
            <person name="Riley R."/>
            <person name="Barry K."/>
            <person name="Blanchette R.A."/>
            <person name="Henrissat B."/>
            <person name="Martinez A.T."/>
            <person name="Otillar R."/>
            <person name="Spatafora J.W."/>
            <person name="Yadav J.S."/>
            <person name="Aerts A."/>
            <person name="Benoit I."/>
            <person name="Boyd A."/>
            <person name="Carlson A."/>
            <person name="Copeland A."/>
            <person name="Coutinho P.M."/>
            <person name="de Vries R.P."/>
            <person name="Ferreira P."/>
            <person name="Findley K."/>
            <person name="Foster B."/>
            <person name="Gaskell J."/>
            <person name="Glotzer D."/>
            <person name="Gorecki P."/>
            <person name="Heitman J."/>
            <person name="Hesse C."/>
            <person name="Hori C."/>
            <person name="Igarashi K."/>
            <person name="Jurgens J.A."/>
            <person name="Kallen N."/>
            <person name="Kersten P."/>
            <person name="Kohler A."/>
            <person name="Kuees U."/>
            <person name="Kumar T.K.A."/>
            <person name="Kuo A."/>
            <person name="LaButti K."/>
            <person name="Larrondo L.F."/>
            <person name="Lindquist E."/>
            <person name="Ling A."/>
            <person name="Lombard V."/>
            <person name="Lucas S."/>
            <person name="Lundell T."/>
            <person name="Martin R."/>
            <person name="McLaughlin D.J."/>
            <person name="Morgenstern I."/>
            <person name="Morin E."/>
            <person name="Murat C."/>
            <person name="Nagy L.G."/>
            <person name="Nolan M."/>
            <person name="Ohm R.A."/>
            <person name="Patyshakuliyeva A."/>
            <person name="Rokas A."/>
            <person name="Ruiz-Duenas F.J."/>
            <person name="Sabat G."/>
            <person name="Salamov A."/>
            <person name="Samejima M."/>
            <person name="Schmutz J."/>
            <person name="Slot J.C."/>
            <person name="St John F."/>
            <person name="Stenlid J."/>
            <person name="Sun H."/>
            <person name="Sun S."/>
            <person name="Syed K."/>
            <person name="Tsang A."/>
            <person name="Wiebenga A."/>
            <person name="Young D."/>
            <person name="Pisabarro A."/>
            <person name="Eastwood D.C."/>
            <person name="Martin F."/>
            <person name="Cullen D."/>
            <person name="Grigoriev I.V."/>
            <person name="Hibbett D.S."/>
        </authorList>
    </citation>
    <scope>NUCLEOTIDE SEQUENCE [LARGE SCALE GENOMIC DNA]</scope>
    <source>
        <strain evidence="10 11">MD-104</strain>
    </source>
</reference>
<dbReference type="InterPro" id="IPR016024">
    <property type="entry name" value="ARM-type_fold"/>
</dbReference>
<keyword evidence="4" id="KW-0132">Cell division</keyword>
<feature type="region of interest" description="Disordered" evidence="8">
    <location>
        <begin position="546"/>
        <end position="593"/>
    </location>
</feature>
<keyword evidence="6" id="KW-0226">DNA condensation</keyword>
<dbReference type="Proteomes" id="UP000218811">
    <property type="component" value="Unassembled WGS sequence"/>
</dbReference>
<evidence type="ECO:0000256" key="5">
    <source>
        <dbReference type="ARBA" id="ARBA00022776"/>
    </source>
</evidence>
<dbReference type="EMBL" id="KB467843">
    <property type="protein sequence ID" value="PCH34950.1"/>
    <property type="molecule type" value="Genomic_DNA"/>
</dbReference>
<evidence type="ECO:0000256" key="6">
    <source>
        <dbReference type="ARBA" id="ARBA00023067"/>
    </source>
</evidence>
<dbReference type="Pfam" id="PF12719">
    <property type="entry name" value="Cnd3"/>
    <property type="match status" value="1"/>
</dbReference>
<dbReference type="InterPro" id="IPR011989">
    <property type="entry name" value="ARM-like"/>
</dbReference>
<proteinExistence type="inferred from homology"/>
<evidence type="ECO:0000313" key="10">
    <source>
        <dbReference type="EMBL" id="PCH34950.1"/>
    </source>
</evidence>
<evidence type="ECO:0000256" key="8">
    <source>
        <dbReference type="SAM" id="MobiDB-lite"/>
    </source>
</evidence>
<name>A0A2H3IY70_WOLCO</name>
<dbReference type="InterPro" id="IPR027165">
    <property type="entry name" value="CND3"/>
</dbReference>